<dbReference type="STRING" id="490188.SAMN04488068_2062"/>
<protein>
    <submittedName>
        <fullName evidence="1">Uncharacterized protein</fullName>
    </submittedName>
</protein>
<dbReference type="RefSeq" id="WP_072897162.1">
    <property type="nucleotide sequence ID" value="NZ_FQWZ01000004.1"/>
</dbReference>
<accession>A0A1M5P8M9</accession>
<name>A0A1M5P8M9_9GAMM</name>
<dbReference type="InterPro" id="IPR054249">
    <property type="entry name" value="DUF6976"/>
</dbReference>
<dbReference type="OrthoDB" id="5622143at2"/>
<dbReference type="Pfam" id="PF22396">
    <property type="entry name" value="DUF6976"/>
    <property type="match status" value="1"/>
</dbReference>
<evidence type="ECO:0000313" key="1">
    <source>
        <dbReference type="EMBL" id="SHG97573.1"/>
    </source>
</evidence>
<keyword evidence="2" id="KW-1185">Reference proteome</keyword>
<dbReference type="EMBL" id="FQWZ01000004">
    <property type="protein sequence ID" value="SHG97573.1"/>
    <property type="molecule type" value="Genomic_DNA"/>
</dbReference>
<evidence type="ECO:0000313" key="2">
    <source>
        <dbReference type="Proteomes" id="UP000199758"/>
    </source>
</evidence>
<gene>
    <name evidence="1" type="ORF">SAMN04488068_2062</name>
</gene>
<dbReference type="AlphaFoldDB" id="A0A1M5P8M9"/>
<sequence>MLMKPEDVARRINAGATLFLAGDEALLAALPRGNWIGGSSPYFMDSNGGKHSRDLIFVQEQSTAVSATQIRWYAADALAGIAADSPGNGYSLVIIPATSPAHVRYAEDAPGYSGLFMKNIVGWIAGVDLNDLGKVLPRVFDGTTGESSSQAAVVLHATLPDNKLASVGIVNCMEQGDGDRLQFDHDGFFVEQCLVNGEPHNFAEYLVQTQADTRLPLVADYNGEMINVSFQSVEADHGKVTLYAPVFRGVEYRMARPIDNYVARFMSQIPTQLTQPEFCCNCILNYLYSELEGKKTGTLTGPVTFGEIAYQLVNQTLVYLTISDI</sequence>
<dbReference type="Proteomes" id="UP000199758">
    <property type="component" value="Unassembled WGS sequence"/>
</dbReference>
<reference evidence="1 2" key="1">
    <citation type="submission" date="2016-11" db="EMBL/GenBank/DDBJ databases">
        <authorList>
            <person name="Jaros S."/>
            <person name="Januszkiewicz K."/>
            <person name="Wedrychowicz H."/>
        </authorList>
    </citation>
    <scope>NUCLEOTIDE SEQUENCE [LARGE SCALE GENOMIC DNA]</scope>
    <source>
        <strain evidence="1 2">CGMCC 1.7049</strain>
    </source>
</reference>
<proteinExistence type="predicted"/>
<organism evidence="1 2">
    <name type="scientific">Hydrocarboniphaga daqingensis</name>
    <dbReference type="NCBI Taxonomy" id="490188"/>
    <lineage>
        <taxon>Bacteria</taxon>
        <taxon>Pseudomonadati</taxon>
        <taxon>Pseudomonadota</taxon>
        <taxon>Gammaproteobacteria</taxon>
        <taxon>Nevskiales</taxon>
        <taxon>Nevskiaceae</taxon>
        <taxon>Hydrocarboniphaga</taxon>
    </lineage>
</organism>